<protein>
    <submittedName>
        <fullName evidence="2">Uncharacterized protein</fullName>
    </submittedName>
</protein>
<gene>
    <name evidence="2" type="ORF">PBIL07802_LOCUS7282</name>
    <name evidence="3" type="ORF">PBIL07802_LOCUS7283</name>
</gene>
<name>A0A7S3D3S2_9EUKA</name>
<organism evidence="2">
    <name type="scientific">Palpitomonas bilix</name>
    <dbReference type="NCBI Taxonomy" id="652834"/>
    <lineage>
        <taxon>Eukaryota</taxon>
        <taxon>Eukaryota incertae sedis</taxon>
    </lineage>
</organism>
<evidence type="ECO:0000313" key="3">
    <source>
        <dbReference type="EMBL" id="CAE0245103.1"/>
    </source>
</evidence>
<evidence type="ECO:0000256" key="1">
    <source>
        <dbReference type="SAM" id="MobiDB-lite"/>
    </source>
</evidence>
<evidence type="ECO:0000313" key="2">
    <source>
        <dbReference type="EMBL" id="CAE0245102.1"/>
    </source>
</evidence>
<feature type="region of interest" description="Disordered" evidence="1">
    <location>
        <begin position="69"/>
        <end position="88"/>
    </location>
</feature>
<accession>A0A7S3D3S2</accession>
<proteinExistence type="predicted"/>
<reference evidence="2" key="1">
    <citation type="submission" date="2021-01" db="EMBL/GenBank/DDBJ databases">
        <authorList>
            <person name="Corre E."/>
            <person name="Pelletier E."/>
            <person name="Niang G."/>
            <person name="Scheremetjew M."/>
            <person name="Finn R."/>
            <person name="Kale V."/>
            <person name="Holt S."/>
            <person name="Cochrane G."/>
            <person name="Meng A."/>
            <person name="Brown T."/>
            <person name="Cohen L."/>
        </authorList>
    </citation>
    <scope>NUCLEOTIDE SEQUENCE</scope>
    <source>
        <strain evidence="2">NIES-2562</strain>
    </source>
</reference>
<dbReference type="EMBL" id="HBIB01011256">
    <property type="protein sequence ID" value="CAE0245102.1"/>
    <property type="molecule type" value="Transcribed_RNA"/>
</dbReference>
<sequence>MVDNGIKHTLINMMRTMKTGTQSLPWKAMTEAKKRNTPILRGTETEAIKAIKPDLLSFLQQIDKEETSIHTSTWEARPAEDRKQTKRHMVSQKQQLCCSKSWNSLPVHLSPNLAQICPAGTTAHQKAIFATKCHEVDLEWPRPGGMESVTVMKKPILGTGLAVTQGPINSQEHTVQKSFLPLRLPFITKRTQEGSQATGKKNGKSHLIRASPEDAPNVLLPITHRTMNVSGAA</sequence>
<dbReference type="AlphaFoldDB" id="A0A7S3D3S2"/>
<dbReference type="EMBL" id="HBIB01011257">
    <property type="protein sequence ID" value="CAE0245103.1"/>
    <property type="molecule type" value="Transcribed_RNA"/>
</dbReference>